<dbReference type="CDD" id="cd11069">
    <property type="entry name" value="CYP_FUM15-like"/>
    <property type="match status" value="1"/>
</dbReference>
<dbReference type="InterPro" id="IPR036396">
    <property type="entry name" value="Cyt_P450_sf"/>
</dbReference>
<feature type="binding site" description="axial binding residue" evidence="9">
    <location>
        <position position="482"/>
    </location>
    <ligand>
        <name>heme</name>
        <dbReference type="ChEBI" id="CHEBI:30413"/>
    </ligand>
    <ligandPart>
        <name>Fe</name>
        <dbReference type="ChEBI" id="CHEBI:18248"/>
    </ligandPart>
</feature>
<accession>A0A9P3L6I1</accession>
<evidence type="ECO:0000313" key="11">
    <source>
        <dbReference type="Proteomes" id="UP000703269"/>
    </source>
</evidence>
<evidence type="ECO:0000256" key="4">
    <source>
        <dbReference type="ARBA" id="ARBA00022617"/>
    </source>
</evidence>
<proteinExistence type="inferred from homology"/>
<gene>
    <name evidence="10" type="ORF">PsYK624_001310</name>
</gene>
<evidence type="ECO:0000256" key="7">
    <source>
        <dbReference type="ARBA" id="ARBA00023004"/>
    </source>
</evidence>
<evidence type="ECO:0000256" key="1">
    <source>
        <dbReference type="ARBA" id="ARBA00001971"/>
    </source>
</evidence>
<dbReference type="InterPro" id="IPR002401">
    <property type="entry name" value="Cyt_P450_E_grp-I"/>
</dbReference>
<dbReference type="PRINTS" id="PR00385">
    <property type="entry name" value="P450"/>
</dbReference>
<dbReference type="PRINTS" id="PR00463">
    <property type="entry name" value="EP450I"/>
</dbReference>
<keyword evidence="4 9" id="KW-0349">Heme</keyword>
<evidence type="ECO:0000256" key="9">
    <source>
        <dbReference type="PIRSR" id="PIRSR602401-1"/>
    </source>
</evidence>
<dbReference type="GO" id="GO:0016705">
    <property type="term" value="F:oxidoreductase activity, acting on paired donors, with incorporation or reduction of molecular oxygen"/>
    <property type="evidence" value="ECO:0007669"/>
    <property type="project" value="InterPro"/>
</dbReference>
<evidence type="ECO:0000313" key="10">
    <source>
        <dbReference type="EMBL" id="GJE84056.1"/>
    </source>
</evidence>
<organism evidence="10 11">
    <name type="scientific">Phanerochaete sordida</name>
    <dbReference type="NCBI Taxonomy" id="48140"/>
    <lineage>
        <taxon>Eukaryota</taxon>
        <taxon>Fungi</taxon>
        <taxon>Dikarya</taxon>
        <taxon>Basidiomycota</taxon>
        <taxon>Agaricomycotina</taxon>
        <taxon>Agaricomycetes</taxon>
        <taxon>Polyporales</taxon>
        <taxon>Phanerochaetaceae</taxon>
        <taxon>Phanerochaete</taxon>
    </lineage>
</organism>
<name>A0A9P3L6I1_9APHY</name>
<keyword evidence="11" id="KW-1185">Reference proteome</keyword>
<dbReference type="PANTHER" id="PTHR24305">
    <property type="entry name" value="CYTOCHROME P450"/>
    <property type="match status" value="1"/>
</dbReference>
<evidence type="ECO:0000256" key="2">
    <source>
        <dbReference type="ARBA" id="ARBA00005179"/>
    </source>
</evidence>
<dbReference type="GO" id="GO:0005506">
    <property type="term" value="F:iron ion binding"/>
    <property type="evidence" value="ECO:0007669"/>
    <property type="project" value="InterPro"/>
</dbReference>
<comment type="pathway">
    <text evidence="2">Secondary metabolite biosynthesis.</text>
</comment>
<evidence type="ECO:0000256" key="3">
    <source>
        <dbReference type="ARBA" id="ARBA00010617"/>
    </source>
</evidence>
<dbReference type="Proteomes" id="UP000703269">
    <property type="component" value="Unassembled WGS sequence"/>
</dbReference>
<dbReference type="Gene3D" id="1.10.630.10">
    <property type="entry name" value="Cytochrome P450"/>
    <property type="match status" value="1"/>
</dbReference>
<comment type="cofactor">
    <cofactor evidence="1 9">
        <name>heme</name>
        <dbReference type="ChEBI" id="CHEBI:30413"/>
    </cofactor>
</comment>
<evidence type="ECO:0000256" key="5">
    <source>
        <dbReference type="ARBA" id="ARBA00022723"/>
    </source>
</evidence>
<protein>
    <submittedName>
        <fullName evidence="10">Cytochrome P450</fullName>
    </submittedName>
</protein>
<keyword evidence="5 9" id="KW-0479">Metal-binding</keyword>
<keyword evidence="8" id="KW-0503">Monooxygenase</keyword>
<dbReference type="EMBL" id="BPQB01000001">
    <property type="protein sequence ID" value="GJE84056.1"/>
    <property type="molecule type" value="Genomic_DNA"/>
</dbReference>
<comment type="caution">
    <text evidence="10">The sequence shown here is derived from an EMBL/GenBank/DDBJ whole genome shotgun (WGS) entry which is preliminary data.</text>
</comment>
<comment type="similarity">
    <text evidence="3">Belongs to the cytochrome P450 family.</text>
</comment>
<evidence type="ECO:0000256" key="6">
    <source>
        <dbReference type="ARBA" id="ARBA00023002"/>
    </source>
</evidence>
<dbReference type="Pfam" id="PF00067">
    <property type="entry name" value="p450"/>
    <property type="match status" value="1"/>
</dbReference>
<evidence type="ECO:0000256" key="8">
    <source>
        <dbReference type="ARBA" id="ARBA00023033"/>
    </source>
</evidence>
<keyword evidence="6" id="KW-0560">Oxidoreductase</keyword>
<reference evidence="10 11" key="1">
    <citation type="submission" date="2021-08" db="EMBL/GenBank/DDBJ databases">
        <title>Draft Genome Sequence of Phanerochaete sordida strain YK-624.</title>
        <authorList>
            <person name="Mori T."/>
            <person name="Dohra H."/>
            <person name="Suzuki T."/>
            <person name="Kawagishi H."/>
            <person name="Hirai H."/>
        </authorList>
    </citation>
    <scope>NUCLEOTIDE SEQUENCE [LARGE SCALE GENOMIC DNA]</scope>
    <source>
        <strain evidence="10 11">YK-624</strain>
    </source>
</reference>
<sequence length="542" mass="60477">MMHSLASYALCILCAWGLWKLFRGYFVKSPLDNIPGPERSSFWTGNISQIFNRHGLNYLQELGERYGQVVKYHAFLGTRGLYVFDPKALNHIVVKDQAIYEEPQWFLRLNQTLFGPGLLSTLGDHHRKQRKLLNPVFSINHMRHMTPLFYKVVHSLRDAVAEEVKGKPTEVDVLGWMMRTALELVGQGGLGYSFDALSASKRNVYGEAMKDLLPTVFALHIWRVLLPYVRAVVPASVCAVAAPFLPHAGMQRLRRIVAAMDAHSRAIYATKTALLAKGDDAVVHQVSEGRDILSILMQANREVDAADRLPEDELIAQMSTLVFAATDTTSNALGRVFHLLAEHQDVQDRLRAELQEAGHGADIAYDELVELPYLDAVCRETLRLHPPASFMSREARQDAVLPLAEPLVGADGAPVREIAVPRGTPLIIAIRACNRNRALWGADALEWKPERWLAPLPDALAAAHVPGIYANLMTFLGGGRACIGFKFSQLEMKVVMAVMLRSFRFLPGEREVYWNLAPVSYPTVGKESTKAELYLKLEPVKA</sequence>
<dbReference type="PANTHER" id="PTHR24305:SF166">
    <property type="entry name" value="CYTOCHROME P450 12A4, MITOCHONDRIAL-RELATED"/>
    <property type="match status" value="1"/>
</dbReference>
<dbReference type="InterPro" id="IPR001128">
    <property type="entry name" value="Cyt_P450"/>
</dbReference>
<keyword evidence="7 9" id="KW-0408">Iron</keyword>
<dbReference type="InterPro" id="IPR050121">
    <property type="entry name" value="Cytochrome_P450_monoxygenase"/>
</dbReference>
<dbReference type="SUPFAM" id="SSF48264">
    <property type="entry name" value="Cytochrome P450"/>
    <property type="match status" value="1"/>
</dbReference>
<dbReference type="GO" id="GO:0004497">
    <property type="term" value="F:monooxygenase activity"/>
    <property type="evidence" value="ECO:0007669"/>
    <property type="project" value="UniProtKB-KW"/>
</dbReference>
<dbReference type="OrthoDB" id="1470350at2759"/>
<dbReference type="GO" id="GO:0020037">
    <property type="term" value="F:heme binding"/>
    <property type="evidence" value="ECO:0007669"/>
    <property type="project" value="InterPro"/>
</dbReference>
<dbReference type="AlphaFoldDB" id="A0A9P3L6I1"/>